<dbReference type="Proteomes" id="UP000077266">
    <property type="component" value="Unassembled WGS sequence"/>
</dbReference>
<gene>
    <name evidence="1" type="ORF">EXIGLDRAFT_516170</name>
</gene>
<evidence type="ECO:0000313" key="1">
    <source>
        <dbReference type="EMBL" id="KZV94548.1"/>
    </source>
</evidence>
<name>A0A165JA07_EXIGL</name>
<dbReference type="InParanoid" id="A0A165JA07"/>
<dbReference type="AlphaFoldDB" id="A0A165JA07"/>
<protein>
    <submittedName>
        <fullName evidence="1">Uncharacterized protein</fullName>
    </submittedName>
</protein>
<evidence type="ECO:0000313" key="2">
    <source>
        <dbReference type="Proteomes" id="UP000077266"/>
    </source>
</evidence>
<dbReference type="EMBL" id="KV425971">
    <property type="protein sequence ID" value="KZV94548.1"/>
    <property type="molecule type" value="Genomic_DNA"/>
</dbReference>
<reference evidence="1 2" key="1">
    <citation type="journal article" date="2016" name="Mol. Biol. Evol.">
        <title>Comparative Genomics of Early-Diverging Mushroom-Forming Fungi Provides Insights into the Origins of Lignocellulose Decay Capabilities.</title>
        <authorList>
            <person name="Nagy L.G."/>
            <person name="Riley R."/>
            <person name="Tritt A."/>
            <person name="Adam C."/>
            <person name="Daum C."/>
            <person name="Floudas D."/>
            <person name="Sun H."/>
            <person name="Yadav J.S."/>
            <person name="Pangilinan J."/>
            <person name="Larsson K.H."/>
            <person name="Matsuura K."/>
            <person name="Barry K."/>
            <person name="Labutti K."/>
            <person name="Kuo R."/>
            <person name="Ohm R.A."/>
            <person name="Bhattacharya S.S."/>
            <person name="Shirouzu T."/>
            <person name="Yoshinaga Y."/>
            <person name="Martin F.M."/>
            <person name="Grigoriev I.V."/>
            <person name="Hibbett D.S."/>
        </authorList>
    </citation>
    <scope>NUCLEOTIDE SEQUENCE [LARGE SCALE GENOMIC DNA]</scope>
    <source>
        <strain evidence="1 2">HHB12029</strain>
    </source>
</reference>
<accession>A0A165JA07</accession>
<sequence>MCSSDEDVQFRTSASEPRCTCLTSCPPSLTSTLLTSRSNAWFGAWIAGSGVSWQRTAAGHLGFYIFSPGFTRYPTFNGRCTGFACGCRVRGTEEREMGQTSAQERLSIRVGGLVHRGQEGYTSWLRSAAHLYRSICRVSTYLPTYLPNSLLLSLRVNR</sequence>
<keyword evidence="2" id="KW-1185">Reference proteome</keyword>
<organism evidence="1 2">
    <name type="scientific">Exidia glandulosa HHB12029</name>
    <dbReference type="NCBI Taxonomy" id="1314781"/>
    <lineage>
        <taxon>Eukaryota</taxon>
        <taxon>Fungi</taxon>
        <taxon>Dikarya</taxon>
        <taxon>Basidiomycota</taxon>
        <taxon>Agaricomycotina</taxon>
        <taxon>Agaricomycetes</taxon>
        <taxon>Auriculariales</taxon>
        <taxon>Exidiaceae</taxon>
        <taxon>Exidia</taxon>
    </lineage>
</organism>
<proteinExistence type="predicted"/>